<dbReference type="eggNOG" id="ENOG503099R">
    <property type="taxonomic scope" value="Bacteria"/>
</dbReference>
<organism evidence="1 2">
    <name type="scientific">Tatumella ptyseos ATCC 33301</name>
    <dbReference type="NCBI Taxonomy" id="1005995"/>
    <lineage>
        <taxon>Bacteria</taxon>
        <taxon>Pseudomonadati</taxon>
        <taxon>Pseudomonadota</taxon>
        <taxon>Gammaproteobacteria</taxon>
        <taxon>Enterobacterales</taxon>
        <taxon>Erwiniaceae</taxon>
        <taxon>Tatumella</taxon>
    </lineage>
</organism>
<accession>A0A085JHT8</accession>
<evidence type="ECO:0008006" key="3">
    <source>
        <dbReference type="Google" id="ProtNLM"/>
    </source>
</evidence>
<dbReference type="RefSeq" id="WP_025903636.1">
    <property type="nucleotide sequence ID" value="NZ_ATMJ01000036.1"/>
</dbReference>
<comment type="caution">
    <text evidence="1">The sequence shown here is derived from an EMBL/GenBank/DDBJ whole genome shotgun (WGS) entry which is preliminary data.</text>
</comment>
<dbReference type="OrthoDB" id="6420902at2"/>
<evidence type="ECO:0000313" key="1">
    <source>
        <dbReference type="EMBL" id="KFD20034.1"/>
    </source>
</evidence>
<dbReference type="EMBL" id="JMPR01000027">
    <property type="protein sequence ID" value="KFD20034.1"/>
    <property type="molecule type" value="Genomic_DNA"/>
</dbReference>
<sequence length="77" mass="8389">MRQNVISPGSAGEIVNYFNGSAEFSQQDTLGQIVLEILSEGKNINRKALCGALLARIENAATEDEGRHYQKLIGLLL</sequence>
<dbReference type="NCBIfam" id="NF040640">
    <property type="entry name" value="YcgZ_fam"/>
    <property type="match status" value="1"/>
</dbReference>
<keyword evidence="2" id="KW-1185">Reference proteome</keyword>
<evidence type="ECO:0000313" key="2">
    <source>
        <dbReference type="Proteomes" id="UP000028602"/>
    </source>
</evidence>
<gene>
    <name evidence="1" type="ORF">GTPT_1483</name>
</gene>
<name>A0A085JHT8_9GAMM</name>
<protein>
    <recommendedName>
        <fullName evidence="3">Two-component-system connector protein YcgZ</fullName>
    </recommendedName>
</protein>
<proteinExistence type="predicted"/>
<dbReference type="AlphaFoldDB" id="A0A085JHT8"/>
<dbReference type="Proteomes" id="UP000028602">
    <property type="component" value="Unassembled WGS sequence"/>
</dbReference>
<reference evidence="1 2" key="1">
    <citation type="submission" date="2014-05" db="EMBL/GenBank/DDBJ databases">
        <title>ATOL: Assembling a taxonomically balanced genome-scale reconstruction of the evolutionary history of the Enterobacteriaceae.</title>
        <authorList>
            <person name="Plunkett G.III."/>
            <person name="Neeno-Eckwall E.C."/>
            <person name="Glasner J.D."/>
            <person name="Perna N.T."/>
        </authorList>
    </citation>
    <scope>NUCLEOTIDE SEQUENCE [LARGE SCALE GENOMIC DNA]</scope>
    <source>
        <strain evidence="1 2">ATCC 33301</strain>
    </source>
</reference>